<dbReference type="PANTHER" id="PTHR46310:SF7">
    <property type="entry name" value="AMIDASE 1"/>
    <property type="match status" value="1"/>
</dbReference>
<protein>
    <recommendedName>
        <fullName evidence="2">Amidase domain-containing protein</fullName>
    </recommendedName>
</protein>
<proteinExistence type="predicted"/>
<dbReference type="AlphaFoldDB" id="A0A8E5HWI1"/>
<evidence type="ECO:0000256" key="1">
    <source>
        <dbReference type="SAM" id="MobiDB-lite"/>
    </source>
</evidence>
<dbReference type="InterPro" id="IPR023631">
    <property type="entry name" value="Amidase_dom"/>
</dbReference>
<dbReference type="Gene3D" id="3.90.1300.10">
    <property type="entry name" value="Amidase signature (AS) domain"/>
    <property type="match status" value="1"/>
</dbReference>
<feature type="region of interest" description="Disordered" evidence="1">
    <location>
        <begin position="620"/>
        <end position="647"/>
    </location>
</feature>
<dbReference type="OrthoDB" id="5423360at2759"/>
<evidence type="ECO:0000313" key="3">
    <source>
        <dbReference type="EMBL" id="QUC22767.1"/>
    </source>
</evidence>
<dbReference type="KEGG" id="uvi:66067785"/>
<accession>A0A8E5HWI1</accession>
<dbReference type="PANTHER" id="PTHR46310">
    <property type="entry name" value="AMIDASE 1"/>
    <property type="match status" value="1"/>
</dbReference>
<evidence type="ECO:0000313" key="4">
    <source>
        <dbReference type="Proteomes" id="UP000027002"/>
    </source>
</evidence>
<dbReference type="SUPFAM" id="SSF75304">
    <property type="entry name" value="Amidase signature (AS) enzymes"/>
    <property type="match status" value="1"/>
</dbReference>
<evidence type="ECO:0000259" key="2">
    <source>
        <dbReference type="Pfam" id="PF01425"/>
    </source>
</evidence>
<dbReference type="Pfam" id="PF01425">
    <property type="entry name" value="Amidase"/>
    <property type="match status" value="1"/>
</dbReference>
<feature type="domain" description="Amidase" evidence="2">
    <location>
        <begin position="205"/>
        <end position="364"/>
    </location>
</feature>
<dbReference type="GeneID" id="66067785"/>
<reference evidence="3" key="1">
    <citation type="submission" date="2020-03" db="EMBL/GenBank/DDBJ databases">
        <title>A mixture of massive structural variations and highly conserved coding sequences in Ustilaginoidea virens genome.</title>
        <authorList>
            <person name="Zhang K."/>
            <person name="Zhao Z."/>
            <person name="Zhang Z."/>
            <person name="Li Y."/>
            <person name="Hsiang T."/>
            <person name="Sun W."/>
        </authorList>
    </citation>
    <scope>NUCLEOTIDE SEQUENCE</scope>
    <source>
        <strain evidence="3">UV-8b</strain>
    </source>
</reference>
<feature type="region of interest" description="Disordered" evidence="1">
    <location>
        <begin position="175"/>
        <end position="203"/>
    </location>
</feature>
<dbReference type="InterPro" id="IPR036928">
    <property type="entry name" value="AS_sf"/>
</dbReference>
<organism evidence="3 4">
    <name type="scientific">Ustilaginoidea virens</name>
    <name type="common">Rice false smut fungus</name>
    <name type="synonym">Villosiclava virens</name>
    <dbReference type="NCBI Taxonomy" id="1159556"/>
    <lineage>
        <taxon>Eukaryota</taxon>
        <taxon>Fungi</taxon>
        <taxon>Dikarya</taxon>
        <taxon>Ascomycota</taxon>
        <taxon>Pezizomycotina</taxon>
        <taxon>Sordariomycetes</taxon>
        <taxon>Hypocreomycetidae</taxon>
        <taxon>Hypocreales</taxon>
        <taxon>Clavicipitaceae</taxon>
        <taxon>Ustilaginoidea</taxon>
    </lineage>
</organism>
<name>A0A8E5HWI1_USTVR</name>
<sequence>MSPPVQDASGAACPGTPSPKTVLTTVVAGSRYLIHPQVLETISPDAVLPVTLLEPEQLYLHLEGTLRLFDAYDDVFTPEFGNVLVEKPSGGGAGGLRVPAGSFVGTHARSVMHLRDDTHTRARAVSDLPAGPYILHGPNLHQAWKIYLDTLDAFAFGVYPTTAVDEIDGYQVLQLPPDGGGSSSSSSSSHASVPVPSRLYSTAPPEKAPLRGCRFTIPDCVALKGVPTSVSSAAWAELRDRTADSTAPFARRLVELGAVIVGTTKSSQLGSGREWADVVAPQNPREDGHQDVGGGAAGAASSLAGYAWLGGSTGLDAIGQVLRPAASQGLFALRTSTGILPLDGAAISSPSLDAIGVFGTDAAELFHHAVAIVHGSLASPPLNLPKRVVCVTDLGDANDQHAHYQQRHFLSAVEAFLGVESRSVSLSEAWAANPPPEARGQSLQEYMKEAPFLSFCADFHNQYRRFRDDYQAKFGREPAVEATVRFRWNLGEKVTRAQLDAFRARVSVFRSWFSRAVMPTDEGGDAVMVLPYASAAPRYEAPKPAGIEGVTAALLAPILQAPLVLAPFAQAPYESSISHRTEYHAVCGAVLGPKGSDAALVKLVEATLRQARWRTGVDRGRFAFPPRQDQGNAVGGGGQPSSRVDAW</sequence>
<gene>
    <name evidence="3" type="ORF">UV8b_07008</name>
</gene>
<dbReference type="EMBL" id="CP072757">
    <property type="protein sequence ID" value="QUC22767.1"/>
    <property type="molecule type" value="Genomic_DNA"/>
</dbReference>
<dbReference type="RefSeq" id="XP_043000440.1">
    <property type="nucleotide sequence ID" value="XM_043144505.1"/>
</dbReference>
<keyword evidence="4" id="KW-1185">Reference proteome</keyword>
<dbReference type="Proteomes" id="UP000027002">
    <property type="component" value="Chromosome 5"/>
</dbReference>